<dbReference type="GO" id="GO:0005829">
    <property type="term" value="C:cytosol"/>
    <property type="evidence" value="ECO:0007669"/>
    <property type="project" value="TreeGrafter"/>
</dbReference>
<evidence type="ECO:0000313" key="6">
    <source>
        <dbReference type="Proteomes" id="UP001141619"/>
    </source>
</evidence>
<sequence length="409" mass="43681">MIAGTRHTKDAGNDFAAFVADASVTECLVPVLAERGWPLDCVSTGGIEMAIRTLGASHSPRVLVVDLSSSSDPLADINALAEVCEPGTSVIAIGDKNDVTLYRSLVESGVLDYFVKPVAPDDFRSAIHMAEQAMRPHEEATPASANEGPRTIAVIGVRGGTGASLIASTAAWIIGNEFGRSAALLDLDIHFGTAALTFDLEPGRGLVDALSNPSRVDSLFIERAVIKESDKFSILSAEAALGDATQPDPAALSHLLTEVKRNYQTVLIDLPRHMSTQYPFLLAECSDILLVTDMTLASTRDAIRLLGFIKDHAPQAQVRLAVNRLGINGLVEVEQKDFEAAIERKIDFLIPNDPKSVVTATKRGKPLPVAAASSKLVQSIHSLSVALNGIADRKMAEPFWKKFVAIGKK</sequence>
<dbReference type="InterPro" id="IPR001789">
    <property type="entry name" value="Sig_transdc_resp-reg_receiver"/>
</dbReference>
<feature type="domain" description="Response regulatory" evidence="4">
    <location>
        <begin position="16"/>
        <end position="131"/>
    </location>
</feature>
<keyword evidence="2" id="KW-0067">ATP-binding</keyword>
<dbReference type="SUPFAM" id="SSF52540">
    <property type="entry name" value="P-loop containing nucleoside triphosphate hydrolases"/>
    <property type="match status" value="1"/>
</dbReference>
<gene>
    <name evidence="5" type="ORF">NYP16_13495</name>
</gene>
<dbReference type="GO" id="GO:0009898">
    <property type="term" value="C:cytoplasmic side of plasma membrane"/>
    <property type="evidence" value="ECO:0007669"/>
    <property type="project" value="TreeGrafter"/>
</dbReference>
<keyword evidence="3" id="KW-0597">Phosphoprotein</keyword>
<dbReference type="PROSITE" id="PS50110">
    <property type="entry name" value="RESPONSE_REGULATORY"/>
    <property type="match status" value="1"/>
</dbReference>
<dbReference type="InterPro" id="IPR027417">
    <property type="entry name" value="P-loop_NTPase"/>
</dbReference>
<reference evidence="5" key="2">
    <citation type="journal article" date="2023" name="Syst. Appl. Microbiol.">
        <title>Govania unica gen. nov., sp. nov., a rare biosphere bacterium that represents a novel family in the class Alphaproteobacteria.</title>
        <authorList>
            <person name="Vandamme P."/>
            <person name="Peeters C."/>
            <person name="Hettiarachchi A."/>
            <person name="Cnockaert M."/>
            <person name="Carlier A."/>
        </authorList>
    </citation>
    <scope>NUCLEOTIDE SEQUENCE</scope>
    <source>
        <strain evidence="5">LMG 31809</strain>
    </source>
</reference>
<dbReference type="Gene3D" id="3.40.50.300">
    <property type="entry name" value="P-loop containing nucleotide triphosphate hydrolases"/>
    <property type="match status" value="1"/>
</dbReference>
<dbReference type="Proteomes" id="UP001141619">
    <property type="component" value="Unassembled WGS sequence"/>
</dbReference>
<dbReference type="GO" id="GO:0005524">
    <property type="term" value="F:ATP binding"/>
    <property type="evidence" value="ECO:0007669"/>
    <property type="project" value="UniProtKB-KW"/>
</dbReference>
<organism evidence="5 6">
    <name type="scientific">Govanella unica</name>
    <dbReference type="NCBI Taxonomy" id="2975056"/>
    <lineage>
        <taxon>Bacteria</taxon>
        <taxon>Pseudomonadati</taxon>
        <taxon>Pseudomonadota</taxon>
        <taxon>Alphaproteobacteria</taxon>
        <taxon>Emcibacterales</taxon>
        <taxon>Govanellaceae</taxon>
        <taxon>Govanella</taxon>
    </lineage>
</organism>
<dbReference type="GO" id="GO:0051782">
    <property type="term" value="P:negative regulation of cell division"/>
    <property type="evidence" value="ECO:0007669"/>
    <property type="project" value="TreeGrafter"/>
</dbReference>
<evidence type="ECO:0000256" key="2">
    <source>
        <dbReference type="ARBA" id="ARBA00022840"/>
    </source>
</evidence>
<dbReference type="PANTHER" id="PTHR43384">
    <property type="entry name" value="SEPTUM SITE-DETERMINING PROTEIN MIND HOMOLOG, CHLOROPLASTIC-RELATED"/>
    <property type="match status" value="1"/>
</dbReference>
<keyword evidence="6" id="KW-1185">Reference proteome</keyword>
<evidence type="ECO:0000259" key="4">
    <source>
        <dbReference type="PROSITE" id="PS50110"/>
    </source>
</evidence>
<evidence type="ECO:0000256" key="3">
    <source>
        <dbReference type="PROSITE-ProRule" id="PRU00169"/>
    </source>
</evidence>
<protein>
    <submittedName>
        <fullName evidence="5">Pilus assembly protein CpaE</fullName>
    </submittedName>
</protein>
<feature type="modified residue" description="4-aspartylphosphate" evidence="3">
    <location>
        <position position="66"/>
    </location>
</feature>
<dbReference type="InterPro" id="IPR011006">
    <property type="entry name" value="CheY-like_superfamily"/>
</dbReference>
<dbReference type="Pfam" id="PF06564">
    <property type="entry name" value="CBP_BcsQ"/>
    <property type="match status" value="1"/>
</dbReference>
<dbReference type="GO" id="GO:0016887">
    <property type="term" value="F:ATP hydrolysis activity"/>
    <property type="evidence" value="ECO:0007669"/>
    <property type="project" value="TreeGrafter"/>
</dbReference>
<dbReference type="AlphaFoldDB" id="A0A9X3U026"/>
<dbReference type="GO" id="GO:0000160">
    <property type="term" value="P:phosphorelay signal transduction system"/>
    <property type="evidence" value="ECO:0007669"/>
    <property type="project" value="InterPro"/>
</dbReference>
<dbReference type="PANTHER" id="PTHR43384:SF6">
    <property type="entry name" value="SEPTUM SITE-DETERMINING PROTEIN MIND HOMOLOG, CHLOROPLASTIC"/>
    <property type="match status" value="1"/>
</dbReference>
<dbReference type="SUPFAM" id="SSF52172">
    <property type="entry name" value="CheY-like"/>
    <property type="match status" value="1"/>
</dbReference>
<proteinExistence type="predicted"/>
<dbReference type="InterPro" id="IPR050625">
    <property type="entry name" value="ParA/MinD_ATPase"/>
</dbReference>
<dbReference type="RefSeq" id="WP_274944674.1">
    <property type="nucleotide sequence ID" value="NZ_JANWOI010000004.1"/>
</dbReference>
<comment type="caution">
    <text evidence="5">The sequence shown here is derived from an EMBL/GenBank/DDBJ whole genome shotgun (WGS) entry which is preliminary data.</text>
</comment>
<dbReference type="EMBL" id="JANWOI010000004">
    <property type="protein sequence ID" value="MDA5194968.1"/>
    <property type="molecule type" value="Genomic_DNA"/>
</dbReference>
<evidence type="ECO:0000313" key="5">
    <source>
        <dbReference type="EMBL" id="MDA5194968.1"/>
    </source>
</evidence>
<accession>A0A9X3U026</accession>
<evidence type="ECO:0000256" key="1">
    <source>
        <dbReference type="ARBA" id="ARBA00022741"/>
    </source>
</evidence>
<keyword evidence="1" id="KW-0547">Nucleotide-binding</keyword>
<dbReference type="Gene3D" id="3.40.50.2300">
    <property type="match status" value="1"/>
</dbReference>
<dbReference type="InterPro" id="IPR017746">
    <property type="entry name" value="Cellulose_synthase_operon_BcsQ"/>
</dbReference>
<name>A0A9X3U026_9PROT</name>
<reference evidence="5" key="1">
    <citation type="submission" date="2022-08" db="EMBL/GenBank/DDBJ databases">
        <authorList>
            <person name="Vandamme P."/>
            <person name="Hettiarachchi A."/>
            <person name="Peeters C."/>
            <person name="Cnockaert M."/>
            <person name="Carlier A."/>
        </authorList>
    </citation>
    <scope>NUCLEOTIDE SEQUENCE</scope>
    <source>
        <strain evidence="5">LMG 31809</strain>
    </source>
</reference>